<name>A0A2S7KTE1_9FLAO</name>
<dbReference type="EMBL" id="MQUB01000001">
    <property type="protein sequence ID" value="PQB05909.1"/>
    <property type="molecule type" value="Genomic_DNA"/>
</dbReference>
<dbReference type="Proteomes" id="UP000239800">
    <property type="component" value="Unassembled WGS sequence"/>
</dbReference>
<dbReference type="OrthoDB" id="5735516at2"/>
<keyword evidence="2" id="KW-1185">Reference proteome</keyword>
<proteinExistence type="predicted"/>
<dbReference type="InterPro" id="IPR046525">
    <property type="entry name" value="DUF6702"/>
</dbReference>
<dbReference type="AlphaFoldDB" id="A0A2S7KTE1"/>
<organism evidence="1 2">
    <name type="scientific">Aureitalea marina</name>
    <dbReference type="NCBI Taxonomy" id="930804"/>
    <lineage>
        <taxon>Bacteria</taxon>
        <taxon>Pseudomonadati</taxon>
        <taxon>Bacteroidota</taxon>
        <taxon>Flavobacteriia</taxon>
        <taxon>Flavobacteriales</taxon>
        <taxon>Flavobacteriaceae</taxon>
        <taxon>Aureitalea</taxon>
    </lineage>
</organism>
<evidence type="ECO:0000313" key="1">
    <source>
        <dbReference type="EMBL" id="PQB05909.1"/>
    </source>
</evidence>
<evidence type="ECO:0008006" key="3">
    <source>
        <dbReference type="Google" id="ProtNLM"/>
    </source>
</evidence>
<gene>
    <name evidence="1" type="ORF">BST85_01620</name>
</gene>
<dbReference type="Pfam" id="PF20420">
    <property type="entry name" value="DUF6702"/>
    <property type="match status" value="1"/>
</dbReference>
<accession>A0A2S7KTE1</accession>
<protein>
    <recommendedName>
        <fullName evidence="3">Peptidase E</fullName>
    </recommendedName>
</protein>
<evidence type="ECO:0000313" key="2">
    <source>
        <dbReference type="Proteomes" id="UP000239800"/>
    </source>
</evidence>
<sequence length="169" mass="19581">MKSKTIFLAFLILIAPVLISSRAHKFYVSITKVELSEEAKSVQIITKIFIDDIEATLQKRYDPNVSLDTKKETEAHVKLLEKYVLQKFKVEIDGVAYQLEYLGREYENDVVKCYLEVPGITDLNKIEIENSVLMDMFEEQQNIIHVKKGKTRKSLVLDKEHPKGMLNFD</sequence>
<reference evidence="1 2" key="1">
    <citation type="submission" date="2016-11" db="EMBL/GenBank/DDBJ databases">
        <title>Trade-off between light-utilization and light-protection in marine flavobacteria.</title>
        <authorList>
            <person name="Kumagai Y."/>
        </authorList>
    </citation>
    <scope>NUCLEOTIDE SEQUENCE [LARGE SCALE GENOMIC DNA]</scope>
    <source>
        <strain evidence="1 2">NBRC 107741</strain>
    </source>
</reference>
<dbReference type="RefSeq" id="WP_104813855.1">
    <property type="nucleotide sequence ID" value="NZ_MQUB01000001.1"/>
</dbReference>
<comment type="caution">
    <text evidence="1">The sequence shown here is derived from an EMBL/GenBank/DDBJ whole genome shotgun (WGS) entry which is preliminary data.</text>
</comment>